<dbReference type="PRINTS" id="PR00080">
    <property type="entry name" value="SDRFAMILY"/>
</dbReference>
<dbReference type="PANTHER" id="PTHR43943:SF2">
    <property type="entry name" value="DEHYDROGENASE_REDUCTASE 4"/>
    <property type="match status" value="1"/>
</dbReference>
<dbReference type="InterPro" id="IPR002347">
    <property type="entry name" value="SDR_fam"/>
</dbReference>
<dbReference type="PRINTS" id="PR00081">
    <property type="entry name" value="GDHRDH"/>
</dbReference>
<proteinExistence type="inferred from homology"/>
<protein>
    <submittedName>
        <fullName evidence="2">SDR family oxidoreductase</fullName>
    </submittedName>
</protein>
<dbReference type="InterPro" id="IPR036291">
    <property type="entry name" value="NAD(P)-bd_dom_sf"/>
</dbReference>
<keyword evidence="3" id="KW-1185">Reference proteome</keyword>
<evidence type="ECO:0000313" key="2">
    <source>
        <dbReference type="EMBL" id="MDX2910197.1"/>
    </source>
</evidence>
<evidence type="ECO:0000313" key="3">
    <source>
        <dbReference type="Proteomes" id="UP001271723"/>
    </source>
</evidence>
<dbReference type="Gene3D" id="3.40.50.720">
    <property type="entry name" value="NAD(P)-binding Rossmann-like Domain"/>
    <property type="match status" value="1"/>
</dbReference>
<dbReference type="Proteomes" id="UP001271723">
    <property type="component" value="Unassembled WGS sequence"/>
</dbReference>
<name>A0ABU4L365_9ACTN</name>
<dbReference type="PROSITE" id="PS00061">
    <property type="entry name" value="ADH_SHORT"/>
    <property type="match status" value="1"/>
</dbReference>
<dbReference type="PANTHER" id="PTHR43943">
    <property type="entry name" value="DEHYDROGENASE/REDUCTASE (SDR FAMILY) MEMBER 4"/>
    <property type="match status" value="1"/>
</dbReference>
<evidence type="ECO:0000256" key="1">
    <source>
        <dbReference type="ARBA" id="ARBA00006484"/>
    </source>
</evidence>
<dbReference type="SUPFAM" id="SSF51735">
    <property type="entry name" value="NAD(P)-binding Rossmann-fold domains"/>
    <property type="match status" value="1"/>
</dbReference>
<dbReference type="Pfam" id="PF13561">
    <property type="entry name" value="adh_short_C2"/>
    <property type="match status" value="1"/>
</dbReference>
<dbReference type="InterPro" id="IPR020904">
    <property type="entry name" value="Sc_DH/Rdtase_CS"/>
</dbReference>
<dbReference type="RefSeq" id="WP_086756389.1">
    <property type="nucleotide sequence ID" value="NZ_JAGJBZ010000001.1"/>
</dbReference>
<organism evidence="2 3">
    <name type="scientific">Streptomyces griseiscabiei</name>
    <dbReference type="NCBI Taxonomy" id="2993540"/>
    <lineage>
        <taxon>Bacteria</taxon>
        <taxon>Bacillati</taxon>
        <taxon>Actinomycetota</taxon>
        <taxon>Actinomycetes</taxon>
        <taxon>Kitasatosporales</taxon>
        <taxon>Streptomycetaceae</taxon>
        <taxon>Streptomyces</taxon>
    </lineage>
</organism>
<dbReference type="CDD" id="cd05233">
    <property type="entry name" value="SDR_c"/>
    <property type="match status" value="1"/>
</dbReference>
<dbReference type="NCBIfam" id="NF005559">
    <property type="entry name" value="PRK07231.1"/>
    <property type="match status" value="1"/>
</dbReference>
<accession>A0ABU4L365</accession>
<dbReference type="EMBL" id="JARAVY010000005">
    <property type="protein sequence ID" value="MDX2910197.1"/>
    <property type="molecule type" value="Genomic_DNA"/>
</dbReference>
<sequence length="264" mass="28012">MNGHASPAPGALHGRVAVITGGSRGIGLGIATAYREAGAHVVIAARKPEGLAAAREELLRTAGVGDVHEVVANAGEPDQAERCVEETMTRFGRLDILVNNAATNPYMGDLLDLDPPRAEKTVRVNQYGMLAWTRYAWRAWMSEHGGAVVNIASVGGLIVDPHIGWYNATKAAMLHLTRQLAYELGPRARVNAIAPGLIKTELARAVWEPREPVLTAKLPLRRLGTVEDVAHAALFLASDASSWMTGQTLVLDGGATVLPIGVDA</sequence>
<gene>
    <name evidence="2" type="ORF">PV517_15970</name>
</gene>
<comment type="similarity">
    <text evidence="1">Belongs to the short-chain dehydrogenases/reductases (SDR) family.</text>
</comment>
<reference evidence="2 3" key="1">
    <citation type="journal article" date="2023" name="Microb. Genom.">
        <title>Mesoterricola silvestris gen. nov., sp. nov., Mesoterricola sediminis sp. nov., Geothrix oryzae sp. nov., Geothrix edaphica sp. nov., Geothrix rubra sp. nov., and Geothrix limicola sp. nov., six novel members of Acidobacteriota isolated from soils.</title>
        <authorList>
            <person name="Weisberg A.J."/>
            <person name="Pearce E."/>
            <person name="Kramer C.G."/>
            <person name="Chang J.H."/>
            <person name="Clarke C.R."/>
        </authorList>
    </citation>
    <scope>NUCLEOTIDE SEQUENCE [LARGE SCALE GENOMIC DNA]</scope>
    <source>
        <strain evidence="2 3">NRRL_B-2795</strain>
    </source>
</reference>
<comment type="caution">
    <text evidence="2">The sequence shown here is derived from an EMBL/GenBank/DDBJ whole genome shotgun (WGS) entry which is preliminary data.</text>
</comment>